<dbReference type="InterPro" id="IPR001356">
    <property type="entry name" value="HD"/>
</dbReference>
<dbReference type="PROSITE" id="PS00027">
    <property type="entry name" value="HOMEOBOX_1"/>
    <property type="match status" value="1"/>
</dbReference>
<proteinExistence type="inferred from homology"/>
<accession>A0A0M4EIM1</accession>
<feature type="compositionally biased region" description="Pro residues" evidence="8">
    <location>
        <begin position="274"/>
        <end position="283"/>
    </location>
</feature>
<dbReference type="OrthoDB" id="6159439at2759"/>
<dbReference type="GO" id="GO:0030182">
    <property type="term" value="P:neuron differentiation"/>
    <property type="evidence" value="ECO:0007669"/>
    <property type="project" value="TreeGrafter"/>
</dbReference>
<evidence type="ECO:0000313" key="10">
    <source>
        <dbReference type="EMBL" id="ALC46558.1"/>
    </source>
</evidence>
<dbReference type="EMBL" id="CP012526">
    <property type="protein sequence ID" value="ALC46558.1"/>
    <property type="molecule type" value="Genomic_DNA"/>
</dbReference>
<evidence type="ECO:0000256" key="2">
    <source>
        <dbReference type="ARBA" id="ARBA00007397"/>
    </source>
</evidence>
<dbReference type="GO" id="GO:0007420">
    <property type="term" value="P:brain development"/>
    <property type="evidence" value="ECO:0007669"/>
    <property type="project" value="TreeGrafter"/>
</dbReference>
<dbReference type="GO" id="GO:0000981">
    <property type="term" value="F:DNA-binding transcription factor activity, RNA polymerase II-specific"/>
    <property type="evidence" value="ECO:0007669"/>
    <property type="project" value="InterPro"/>
</dbReference>
<feature type="DNA-binding region" description="Homeobox" evidence="6">
    <location>
        <begin position="390"/>
        <end position="449"/>
    </location>
</feature>
<dbReference type="PANTHER" id="PTHR24339">
    <property type="entry name" value="HOMEOBOX PROTEIN EMX-RELATED"/>
    <property type="match status" value="1"/>
</dbReference>
<dbReference type="InterPro" id="IPR009057">
    <property type="entry name" value="Homeodomain-like_sf"/>
</dbReference>
<dbReference type="STRING" id="30019.A0A0M4EIM1"/>
<evidence type="ECO:0000256" key="3">
    <source>
        <dbReference type="ARBA" id="ARBA00023125"/>
    </source>
</evidence>
<evidence type="ECO:0000313" key="11">
    <source>
        <dbReference type="Proteomes" id="UP000494163"/>
    </source>
</evidence>
<evidence type="ECO:0000256" key="5">
    <source>
        <dbReference type="ARBA" id="ARBA00023242"/>
    </source>
</evidence>
<comment type="similarity">
    <text evidence="2">Belongs to the EMX homeobox family.</text>
</comment>
<sequence length="495" mass="53799">MTKMIPPVPTSAVMLPTPKQKIGFSIESIVGNDATATAAAGHTDQQQPASPQPERNGPGSPPQTPPASAGLTLLPATPTPPHHLLAPPPHHMLQLPQHMTPHGHPHLSPAQQHALHQHLLLQQQQHQQQQQQGTPKSHHDIQELLQRLHHNAAVAGGLSPLQTRLSPLGDAPMSLKRERSPAPPGSEQSENPAQRIQPPHTPPKSVSPQSSQPSCSPTLLVSSPHNTPPQQQQQQQQQQQHQQQQPPRPTVMHPGANPMLLPGMPPAGLVRPFPMGPGGPPPTQQGLPDIKALPPYINTPPELAPQHNPHLIAAAQFQMAAALQAGHVLGPAAAAAAAAGLPPHAAAQFMGNPGMPRDSYPLYPWLLSRHGRIFPHRFPGNFLLQPFRKPKRIRTAFSPSQLLKLEHAFESNQYVVGAERKALAQSLNLSETQVKVWFQNRRTKHKRMQQEDEKGGSGSERNMHNGSGDEDDDELIDMEMDDCPSDDEHELDASH</sequence>
<feature type="compositionally biased region" description="Low complexity" evidence="8">
    <location>
        <begin position="66"/>
        <end position="76"/>
    </location>
</feature>
<feature type="region of interest" description="Disordered" evidence="8">
    <location>
        <begin position="33"/>
        <end position="116"/>
    </location>
</feature>
<dbReference type="FunFam" id="1.10.10.60:FF:000081">
    <property type="entry name" value="Empty spiracles homeobox 2"/>
    <property type="match status" value="1"/>
</dbReference>
<feature type="compositionally biased region" description="Low complexity" evidence="8">
    <location>
        <begin position="228"/>
        <end position="245"/>
    </location>
</feature>
<protein>
    <submittedName>
        <fullName evidence="10">Ems</fullName>
    </submittedName>
</protein>
<organism evidence="10 11">
    <name type="scientific">Drosophila busckii</name>
    <name type="common">Fruit fly</name>
    <dbReference type="NCBI Taxonomy" id="30019"/>
    <lineage>
        <taxon>Eukaryota</taxon>
        <taxon>Metazoa</taxon>
        <taxon>Ecdysozoa</taxon>
        <taxon>Arthropoda</taxon>
        <taxon>Hexapoda</taxon>
        <taxon>Insecta</taxon>
        <taxon>Pterygota</taxon>
        <taxon>Neoptera</taxon>
        <taxon>Endopterygota</taxon>
        <taxon>Diptera</taxon>
        <taxon>Brachycera</taxon>
        <taxon>Muscomorpha</taxon>
        <taxon>Ephydroidea</taxon>
        <taxon>Drosophilidae</taxon>
        <taxon>Drosophila</taxon>
    </lineage>
</organism>
<dbReference type="PROSITE" id="PS50071">
    <property type="entry name" value="HOMEOBOX_2"/>
    <property type="match status" value="1"/>
</dbReference>
<dbReference type="CDD" id="cd00086">
    <property type="entry name" value="homeodomain"/>
    <property type="match status" value="1"/>
</dbReference>
<keyword evidence="4 6" id="KW-0371">Homeobox</keyword>
<dbReference type="SUPFAM" id="SSF46689">
    <property type="entry name" value="Homeodomain-like"/>
    <property type="match status" value="1"/>
</dbReference>
<feature type="region of interest" description="Disordered" evidence="8">
    <location>
        <begin position="440"/>
        <end position="495"/>
    </location>
</feature>
<dbReference type="Proteomes" id="UP000494163">
    <property type="component" value="Chromosome 3R"/>
</dbReference>
<dbReference type="AlphaFoldDB" id="A0A0M4EIM1"/>
<dbReference type="GO" id="GO:0000978">
    <property type="term" value="F:RNA polymerase II cis-regulatory region sequence-specific DNA binding"/>
    <property type="evidence" value="ECO:0007669"/>
    <property type="project" value="TreeGrafter"/>
</dbReference>
<keyword evidence="11" id="KW-1185">Reference proteome</keyword>
<evidence type="ECO:0000256" key="6">
    <source>
        <dbReference type="PROSITE-ProRule" id="PRU00108"/>
    </source>
</evidence>
<evidence type="ECO:0000256" key="7">
    <source>
        <dbReference type="RuleBase" id="RU000682"/>
    </source>
</evidence>
<dbReference type="InterPro" id="IPR017970">
    <property type="entry name" value="Homeobox_CS"/>
</dbReference>
<comment type="subcellular location">
    <subcellularLocation>
        <location evidence="1 6 7">Nucleus</location>
    </subcellularLocation>
</comment>
<keyword evidence="5 6" id="KW-0539">Nucleus</keyword>
<evidence type="ECO:0000256" key="8">
    <source>
        <dbReference type="SAM" id="MobiDB-lite"/>
    </source>
</evidence>
<gene>
    <name evidence="10" type="ORF">Dbus_chr3Rg1308</name>
</gene>
<evidence type="ECO:0000256" key="4">
    <source>
        <dbReference type="ARBA" id="ARBA00023155"/>
    </source>
</evidence>
<feature type="compositionally biased region" description="Acidic residues" evidence="8">
    <location>
        <begin position="468"/>
        <end position="495"/>
    </location>
</feature>
<feature type="compositionally biased region" description="Pro residues" evidence="8">
    <location>
        <begin position="77"/>
        <end position="90"/>
    </location>
</feature>
<name>A0A0M4EIM1_DROBS</name>
<evidence type="ECO:0000259" key="9">
    <source>
        <dbReference type="PROSITE" id="PS50071"/>
    </source>
</evidence>
<dbReference type="OMA" id="MMPTPKQ"/>
<dbReference type="InterPro" id="IPR050877">
    <property type="entry name" value="EMX-VAX-Noto_Homeobox_TFs"/>
</dbReference>
<dbReference type="PANTHER" id="PTHR24339:SF28">
    <property type="entry name" value="E5-RELATED"/>
    <property type="match status" value="1"/>
</dbReference>
<dbReference type="Pfam" id="PF00046">
    <property type="entry name" value="Homeodomain"/>
    <property type="match status" value="1"/>
</dbReference>
<feature type="domain" description="Homeobox" evidence="9">
    <location>
        <begin position="388"/>
        <end position="448"/>
    </location>
</feature>
<dbReference type="GO" id="GO:0005634">
    <property type="term" value="C:nucleus"/>
    <property type="evidence" value="ECO:0007669"/>
    <property type="project" value="UniProtKB-SubCell"/>
</dbReference>
<evidence type="ECO:0000256" key="1">
    <source>
        <dbReference type="ARBA" id="ARBA00004123"/>
    </source>
</evidence>
<feature type="compositionally biased region" description="Low complexity" evidence="8">
    <location>
        <begin position="254"/>
        <end position="273"/>
    </location>
</feature>
<feature type="compositionally biased region" description="Low complexity" evidence="8">
    <location>
        <begin position="203"/>
        <end position="217"/>
    </location>
</feature>
<feature type="region of interest" description="Disordered" evidence="8">
    <location>
        <begin position="158"/>
        <end position="288"/>
    </location>
</feature>
<keyword evidence="3 6" id="KW-0238">DNA-binding</keyword>
<reference evidence="10 11" key="1">
    <citation type="submission" date="2015-08" db="EMBL/GenBank/DDBJ databases">
        <title>Ancestral chromatin configuration constrains chromatin evolution on differentiating sex chromosomes in Drosophila.</title>
        <authorList>
            <person name="Zhou Q."/>
            <person name="Bachtrog D."/>
        </authorList>
    </citation>
    <scope>NUCLEOTIDE SEQUENCE [LARGE SCALE GENOMIC DNA]</scope>
    <source>
        <tissue evidence="10">Whole larvae</tissue>
    </source>
</reference>
<dbReference type="Gene3D" id="1.10.10.60">
    <property type="entry name" value="Homeodomain-like"/>
    <property type="match status" value="1"/>
</dbReference>
<dbReference type="SMR" id="A0A0M4EIM1"/>
<dbReference type="SMART" id="SM00389">
    <property type="entry name" value="HOX"/>
    <property type="match status" value="1"/>
</dbReference>